<proteinExistence type="inferred from homology"/>
<evidence type="ECO:0000256" key="5">
    <source>
        <dbReference type="ARBA" id="ARBA00022989"/>
    </source>
</evidence>
<evidence type="ECO:0000259" key="8">
    <source>
        <dbReference type="Pfam" id="PF04239"/>
    </source>
</evidence>
<keyword evidence="10" id="KW-1185">Reference proteome</keyword>
<dbReference type="InterPro" id="IPR023090">
    <property type="entry name" value="UPF0702_alpha/beta_dom_sf"/>
</dbReference>
<sequence>MPFILKPIVLYVVAIILLRITGRRSLAQMTIAQTVMVISIGAIIVEPFADKDVAKTIIAASIYILLLLIFEYLEFHFHGFEKLAVGKEVIIIKDGNFVPENLKKLKITKTEIMTRVRQEGIPNLNYIEKGTLEPNGQFGFILKRGAEPIRVQDIEYIVNSILLEKHLIDKPIDLVEELKKQHL</sequence>
<feature type="transmembrane region" description="Helical" evidence="7">
    <location>
        <begin position="54"/>
        <end position="73"/>
    </location>
</feature>
<organism evidence="9 10">
    <name type="scientific">Vallitalea longa</name>
    <dbReference type="NCBI Taxonomy" id="2936439"/>
    <lineage>
        <taxon>Bacteria</taxon>
        <taxon>Bacillati</taxon>
        <taxon>Bacillota</taxon>
        <taxon>Clostridia</taxon>
        <taxon>Lachnospirales</taxon>
        <taxon>Vallitaleaceae</taxon>
        <taxon>Vallitalea</taxon>
    </lineage>
</organism>
<name>A0A9W5YH43_9FIRM</name>
<evidence type="ECO:0000313" key="9">
    <source>
        <dbReference type="EMBL" id="GKX32183.1"/>
    </source>
</evidence>
<feature type="transmembrane region" description="Helical" evidence="7">
    <location>
        <begin position="6"/>
        <end position="22"/>
    </location>
</feature>
<keyword evidence="3" id="KW-1003">Cell membrane</keyword>
<dbReference type="RefSeq" id="WP_281819614.1">
    <property type="nucleotide sequence ID" value="NZ_BRLB01000027.1"/>
</dbReference>
<accession>A0A9W5YH43</accession>
<reference evidence="9" key="1">
    <citation type="submission" date="2022-06" db="EMBL/GenBank/DDBJ databases">
        <title>Vallitalea longa sp. nov., an anaerobic bacterium isolated from marine sediment.</title>
        <authorList>
            <person name="Hirano S."/>
            <person name="Terahara T."/>
            <person name="Mori K."/>
            <person name="Hamada M."/>
            <person name="Matsumoto R."/>
            <person name="Kobayashi T."/>
        </authorList>
    </citation>
    <scope>NUCLEOTIDE SEQUENCE</scope>
    <source>
        <strain evidence="9">SH18-1</strain>
    </source>
</reference>
<dbReference type="PANTHER" id="PTHR34582:SF2">
    <property type="entry name" value="UPF0702 TRANSMEMBRANE PROTEIN YDFR"/>
    <property type="match status" value="1"/>
</dbReference>
<evidence type="ECO:0000256" key="2">
    <source>
        <dbReference type="ARBA" id="ARBA00006448"/>
    </source>
</evidence>
<feature type="transmembrane region" description="Helical" evidence="7">
    <location>
        <begin position="29"/>
        <end position="48"/>
    </location>
</feature>
<dbReference type="Proteomes" id="UP001144256">
    <property type="component" value="Unassembled WGS sequence"/>
</dbReference>
<dbReference type="Pfam" id="PF04239">
    <property type="entry name" value="DUF421"/>
    <property type="match status" value="1"/>
</dbReference>
<dbReference type="AlphaFoldDB" id="A0A9W5YH43"/>
<evidence type="ECO:0000256" key="3">
    <source>
        <dbReference type="ARBA" id="ARBA00022475"/>
    </source>
</evidence>
<evidence type="ECO:0000256" key="1">
    <source>
        <dbReference type="ARBA" id="ARBA00004651"/>
    </source>
</evidence>
<comment type="caution">
    <text evidence="9">The sequence shown here is derived from an EMBL/GenBank/DDBJ whole genome shotgun (WGS) entry which is preliminary data.</text>
</comment>
<keyword evidence="5 7" id="KW-1133">Transmembrane helix</keyword>
<evidence type="ECO:0000256" key="6">
    <source>
        <dbReference type="ARBA" id="ARBA00023136"/>
    </source>
</evidence>
<keyword evidence="6 7" id="KW-0472">Membrane</keyword>
<gene>
    <name evidence="9" type="ORF">SH1V18_46630</name>
</gene>
<dbReference type="GO" id="GO:0005886">
    <property type="term" value="C:plasma membrane"/>
    <property type="evidence" value="ECO:0007669"/>
    <property type="project" value="UniProtKB-SubCell"/>
</dbReference>
<feature type="domain" description="YetF C-terminal" evidence="8">
    <location>
        <begin position="76"/>
        <end position="164"/>
    </location>
</feature>
<dbReference type="InterPro" id="IPR007353">
    <property type="entry name" value="DUF421"/>
</dbReference>
<evidence type="ECO:0000256" key="7">
    <source>
        <dbReference type="SAM" id="Phobius"/>
    </source>
</evidence>
<comment type="subcellular location">
    <subcellularLocation>
        <location evidence="1">Cell membrane</location>
        <topology evidence="1">Multi-pass membrane protein</topology>
    </subcellularLocation>
</comment>
<dbReference type="Gene3D" id="3.30.240.20">
    <property type="entry name" value="bsu07140 like domains"/>
    <property type="match status" value="1"/>
</dbReference>
<evidence type="ECO:0000313" key="10">
    <source>
        <dbReference type="Proteomes" id="UP001144256"/>
    </source>
</evidence>
<comment type="similarity">
    <text evidence="2">Belongs to the UPF0702 family.</text>
</comment>
<dbReference type="EMBL" id="BRLB01000027">
    <property type="protein sequence ID" value="GKX32183.1"/>
    <property type="molecule type" value="Genomic_DNA"/>
</dbReference>
<evidence type="ECO:0000256" key="4">
    <source>
        <dbReference type="ARBA" id="ARBA00022692"/>
    </source>
</evidence>
<dbReference type="PANTHER" id="PTHR34582">
    <property type="entry name" value="UPF0702 TRANSMEMBRANE PROTEIN YCAP"/>
    <property type="match status" value="1"/>
</dbReference>
<keyword evidence="4 7" id="KW-0812">Transmembrane</keyword>
<protein>
    <submittedName>
        <fullName evidence="9">DUF421 domain-containing protein</fullName>
    </submittedName>
</protein>